<dbReference type="OrthoDB" id="276388at2759"/>
<accession>A0A6A4VVH5</accession>
<gene>
    <name evidence="2" type="ORF">FJT64_004864</name>
</gene>
<dbReference type="Proteomes" id="UP000440578">
    <property type="component" value="Unassembled WGS sequence"/>
</dbReference>
<comment type="caution">
    <text evidence="2">The sequence shown here is derived from an EMBL/GenBank/DDBJ whole genome shotgun (WGS) entry which is preliminary data.</text>
</comment>
<protein>
    <submittedName>
        <fullName evidence="2">Uncharacterized protein</fullName>
    </submittedName>
</protein>
<organism evidence="2 3">
    <name type="scientific">Amphibalanus amphitrite</name>
    <name type="common">Striped barnacle</name>
    <name type="synonym">Balanus amphitrite</name>
    <dbReference type="NCBI Taxonomy" id="1232801"/>
    <lineage>
        <taxon>Eukaryota</taxon>
        <taxon>Metazoa</taxon>
        <taxon>Ecdysozoa</taxon>
        <taxon>Arthropoda</taxon>
        <taxon>Crustacea</taxon>
        <taxon>Multicrustacea</taxon>
        <taxon>Cirripedia</taxon>
        <taxon>Thoracica</taxon>
        <taxon>Thoracicalcarea</taxon>
        <taxon>Balanomorpha</taxon>
        <taxon>Balanoidea</taxon>
        <taxon>Balanidae</taxon>
        <taxon>Amphibalaninae</taxon>
        <taxon>Amphibalanus</taxon>
    </lineage>
</organism>
<proteinExistence type="predicted"/>
<evidence type="ECO:0000313" key="3">
    <source>
        <dbReference type="Proteomes" id="UP000440578"/>
    </source>
</evidence>
<reference evidence="2 3" key="1">
    <citation type="submission" date="2019-07" db="EMBL/GenBank/DDBJ databases">
        <title>Draft genome assembly of a fouling barnacle, Amphibalanus amphitrite (Darwin, 1854): The first reference genome for Thecostraca.</title>
        <authorList>
            <person name="Kim W."/>
        </authorList>
    </citation>
    <scope>NUCLEOTIDE SEQUENCE [LARGE SCALE GENOMIC DNA]</scope>
    <source>
        <strain evidence="2">SNU_AA5</strain>
        <tissue evidence="2">Soma without cirri and trophi</tissue>
    </source>
</reference>
<feature type="compositionally biased region" description="Basic and acidic residues" evidence="1">
    <location>
        <begin position="105"/>
        <end position="117"/>
    </location>
</feature>
<dbReference type="EMBL" id="VIIS01001477">
    <property type="protein sequence ID" value="KAF0297653.1"/>
    <property type="molecule type" value="Genomic_DNA"/>
</dbReference>
<evidence type="ECO:0000256" key="1">
    <source>
        <dbReference type="SAM" id="MobiDB-lite"/>
    </source>
</evidence>
<keyword evidence="3" id="KW-1185">Reference proteome</keyword>
<name>A0A6A4VVH5_AMPAM</name>
<dbReference type="AlphaFoldDB" id="A0A6A4VVH5"/>
<evidence type="ECO:0000313" key="2">
    <source>
        <dbReference type="EMBL" id="KAF0297653.1"/>
    </source>
</evidence>
<feature type="region of interest" description="Disordered" evidence="1">
    <location>
        <begin position="87"/>
        <end position="117"/>
    </location>
</feature>
<sequence>MFLAPDFLLSISAPSVSVPVTVTVCSVGRDDAAPTPSPSYPPHLVTVTARFPEALIRAINDDIEMARELCARPEHAALAKADFFYQTGDGTEGDSDGPGGSSVGRVERSGSDTSIDH</sequence>